<evidence type="ECO:0000313" key="18">
    <source>
        <dbReference type="EMBL" id="CAI8021914.1"/>
    </source>
</evidence>
<dbReference type="Proteomes" id="UP001174909">
    <property type="component" value="Unassembled WGS sequence"/>
</dbReference>
<dbReference type="InterPro" id="IPR036318">
    <property type="entry name" value="FAD-bd_PCMH-like_sf"/>
</dbReference>
<dbReference type="Pfam" id="PF02873">
    <property type="entry name" value="MurB_C"/>
    <property type="match status" value="1"/>
</dbReference>
<keyword evidence="7" id="KW-0132">Cell division</keyword>
<accession>A0AA35S281</accession>
<comment type="caution">
    <text evidence="18">The sequence shown here is derived from an EMBL/GenBank/DDBJ whole genome shotgun (WGS) entry which is preliminary data.</text>
</comment>
<dbReference type="PROSITE" id="PS51387">
    <property type="entry name" value="FAD_PCMH"/>
    <property type="match status" value="1"/>
</dbReference>
<dbReference type="EC" id="1.3.1.98" evidence="5"/>
<comment type="catalytic activity">
    <reaction evidence="16">
        <text>UDP-N-acetyl-alpha-D-muramate + NADP(+) = UDP-N-acetyl-3-O-(1-carboxyvinyl)-alpha-D-glucosamine + NADPH + H(+)</text>
        <dbReference type="Rhea" id="RHEA:12248"/>
        <dbReference type="ChEBI" id="CHEBI:15378"/>
        <dbReference type="ChEBI" id="CHEBI:57783"/>
        <dbReference type="ChEBI" id="CHEBI:58349"/>
        <dbReference type="ChEBI" id="CHEBI:68483"/>
        <dbReference type="ChEBI" id="CHEBI:70757"/>
        <dbReference type="EC" id="1.3.1.98"/>
    </reaction>
</comment>
<dbReference type="SUPFAM" id="SSF56176">
    <property type="entry name" value="FAD-binding/transporter-associated domain-like"/>
    <property type="match status" value="1"/>
</dbReference>
<dbReference type="PANTHER" id="PTHR21071:SF4">
    <property type="entry name" value="UDP-N-ACETYLENOLPYRUVOYLGLUCOSAMINE REDUCTASE"/>
    <property type="match status" value="1"/>
</dbReference>
<dbReference type="Pfam" id="PF01565">
    <property type="entry name" value="FAD_binding_4"/>
    <property type="match status" value="1"/>
</dbReference>
<evidence type="ECO:0000313" key="19">
    <source>
        <dbReference type="Proteomes" id="UP001174909"/>
    </source>
</evidence>
<evidence type="ECO:0000256" key="4">
    <source>
        <dbReference type="ARBA" id="ARBA00004752"/>
    </source>
</evidence>
<dbReference type="Gene3D" id="3.30.43.10">
    <property type="entry name" value="Uridine Diphospho-n-acetylenolpyruvylglucosamine Reductase, domain 2"/>
    <property type="match status" value="1"/>
</dbReference>
<dbReference type="GO" id="GO:0005829">
    <property type="term" value="C:cytosol"/>
    <property type="evidence" value="ECO:0007669"/>
    <property type="project" value="TreeGrafter"/>
</dbReference>
<keyword evidence="8" id="KW-0285">Flavoprotein</keyword>
<dbReference type="InterPro" id="IPR003170">
    <property type="entry name" value="MurB"/>
</dbReference>
<evidence type="ECO:0000256" key="5">
    <source>
        <dbReference type="ARBA" id="ARBA00012518"/>
    </source>
</evidence>
<dbReference type="GO" id="GO:0071949">
    <property type="term" value="F:FAD binding"/>
    <property type="evidence" value="ECO:0007669"/>
    <property type="project" value="InterPro"/>
</dbReference>
<evidence type="ECO:0000256" key="15">
    <source>
        <dbReference type="ARBA" id="ARBA00023316"/>
    </source>
</evidence>
<keyword evidence="19" id="KW-1185">Reference proteome</keyword>
<dbReference type="InterPro" id="IPR016167">
    <property type="entry name" value="FAD-bd_PCMH_sub1"/>
</dbReference>
<dbReference type="InterPro" id="IPR016166">
    <property type="entry name" value="FAD-bd_PCMH"/>
</dbReference>
<dbReference type="AlphaFoldDB" id="A0AA35S281"/>
<proteinExistence type="inferred from homology"/>
<keyword evidence="15" id="KW-0961">Cell wall biogenesis/degradation</keyword>
<keyword evidence="14" id="KW-0131">Cell cycle</keyword>
<evidence type="ECO:0000256" key="8">
    <source>
        <dbReference type="ARBA" id="ARBA00022630"/>
    </source>
</evidence>
<dbReference type="Gene3D" id="3.30.465.10">
    <property type="match status" value="1"/>
</dbReference>
<dbReference type="GO" id="GO:0051301">
    <property type="term" value="P:cell division"/>
    <property type="evidence" value="ECO:0007669"/>
    <property type="project" value="UniProtKB-KW"/>
</dbReference>
<evidence type="ECO:0000256" key="1">
    <source>
        <dbReference type="ARBA" id="ARBA00001974"/>
    </source>
</evidence>
<keyword evidence="11" id="KW-0133">Cell shape</keyword>
<dbReference type="PANTHER" id="PTHR21071">
    <property type="entry name" value="UDP-N-ACETYLENOLPYRUVOYLGLUCOSAMINE REDUCTASE"/>
    <property type="match status" value="1"/>
</dbReference>
<dbReference type="HAMAP" id="MF_00037">
    <property type="entry name" value="MurB"/>
    <property type="match status" value="1"/>
</dbReference>
<keyword evidence="10" id="KW-0521">NADP</keyword>
<evidence type="ECO:0000256" key="11">
    <source>
        <dbReference type="ARBA" id="ARBA00022960"/>
    </source>
</evidence>
<comment type="function">
    <text evidence="2">Cell wall formation.</text>
</comment>
<sequence>MDWKDALLDIVKDSGLRLRFREPLAKHTYFGIGGEATAYIEASTTTELAAVARFHRQWNVPVAIIGRGSNLLVSDTGFNGIGVRLVGELAKLEVDGNVVSVGAGLSLPRLSKAMSRRGLSGVEFALGIPGSVGGALIMNAGAWGSSFGDVVTEVTVMNDTGELVNLTHAEADFEYRHSGLDTYFCVTGATLKLEPGDADTITARMQAFYKQKVETQPFAEENAGCMFKNPPGDSAGRLIDISGLKGYRIGGAEVSTVHGNFILNIDNATASDVLNLVAHIQQQVREKTGTSLQTEVKRLGFDD</sequence>
<evidence type="ECO:0000256" key="7">
    <source>
        <dbReference type="ARBA" id="ARBA00022618"/>
    </source>
</evidence>
<reference evidence="18" key="1">
    <citation type="submission" date="2023-03" db="EMBL/GenBank/DDBJ databases">
        <authorList>
            <person name="Steffen K."/>
            <person name="Cardenas P."/>
        </authorList>
    </citation>
    <scope>NUCLEOTIDE SEQUENCE</scope>
</reference>
<evidence type="ECO:0000259" key="17">
    <source>
        <dbReference type="PROSITE" id="PS51387"/>
    </source>
</evidence>
<dbReference type="InterPro" id="IPR006094">
    <property type="entry name" value="Oxid_FAD_bind_N"/>
</dbReference>
<evidence type="ECO:0000256" key="13">
    <source>
        <dbReference type="ARBA" id="ARBA00023002"/>
    </source>
</evidence>
<evidence type="ECO:0000256" key="14">
    <source>
        <dbReference type="ARBA" id="ARBA00023306"/>
    </source>
</evidence>
<dbReference type="InterPro" id="IPR036635">
    <property type="entry name" value="MurB_C_sf"/>
</dbReference>
<dbReference type="GO" id="GO:0008762">
    <property type="term" value="F:UDP-N-acetylmuramate dehydrogenase activity"/>
    <property type="evidence" value="ECO:0007669"/>
    <property type="project" value="UniProtKB-EC"/>
</dbReference>
<evidence type="ECO:0000256" key="3">
    <source>
        <dbReference type="ARBA" id="ARBA00004496"/>
    </source>
</evidence>
<comment type="cofactor">
    <cofactor evidence="1">
        <name>FAD</name>
        <dbReference type="ChEBI" id="CHEBI:57692"/>
    </cofactor>
</comment>
<dbReference type="EMBL" id="CASHTH010001921">
    <property type="protein sequence ID" value="CAI8021914.1"/>
    <property type="molecule type" value="Genomic_DNA"/>
</dbReference>
<protein>
    <recommendedName>
        <fullName evidence="5">UDP-N-acetylmuramate dehydrogenase</fullName>
        <ecNumber evidence="5">1.3.1.98</ecNumber>
    </recommendedName>
</protein>
<keyword evidence="9" id="KW-0274">FAD</keyword>
<comment type="pathway">
    <text evidence="4">Cell wall biogenesis; peptidoglycan biosynthesis.</text>
</comment>
<dbReference type="NCBIfam" id="NF010480">
    <property type="entry name" value="PRK13905.1"/>
    <property type="match status" value="1"/>
</dbReference>
<dbReference type="InterPro" id="IPR011601">
    <property type="entry name" value="MurB_C"/>
</dbReference>
<gene>
    <name evidence="18" type="ORF">GBAR_LOCUS12907</name>
</gene>
<evidence type="ECO:0000256" key="10">
    <source>
        <dbReference type="ARBA" id="ARBA00022857"/>
    </source>
</evidence>
<organism evidence="18 19">
    <name type="scientific">Geodia barretti</name>
    <name type="common">Barrett's horny sponge</name>
    <dbReference type="NCBI Taxonomy" id="519541"/>
    <lineage>
        <taxon>Eukaryota</taxon>
        <taxon>Metazoa</taxon>
        <taxon>Porifera</taxon>
        <taxon>Demospongiae</taxon>
        <taxon>Heteroscleromorpha</taxon>
        <taxon>Tetractinellida</taxon>
        <taxon>Astrophorina</taxon>
        <taxon>Geodiidae</taxon>
        <taxon>Geodia</taxon>
    </lineage>
</organism>
<dbReference type="SUPFAM" id="SSF56194">
    <property type="entry name" value="Uridine diphospho-N-Acetylenolpyruvylglucosamine reductase, MurB, C-terminal domain"/>
    <property type="match status" value="1"/>
</dbReference>
<comment type="subcellular location">
    <subcellularLocation>
        <location evidence="3">Cytoplasm</location>
    </subcellularLocation>
</comment>
<evidence type="ECO:0000256" key="6">
    <source>
        <dbReference type="ARBA" id="ARBA00022490"/>
    </source>
</evidence>
<dbReference type="GO" id="GO:0008360">
    <property type="term" value="P:regulation of cell shape"/>
    <property type="evidence" value="ECO:0007669"/>
    <property type="project" value="UniProtKB-KW"/>
</dbReference>
<feature type="domain" description="FAD-binding PCMH-type" evidence="17">
    <location>
        <begin position="32"/>
        <end position="196"/>
    </location>
</feature>
<dbReference type="NCBIfam" id="TIGR00179">
    <property type="entry name" value="murB"/>
    <property type="match status" value="1"/>
</dbReference>
<evidence type="ECO:0000256" key="9">
    <source>
        <dbReference type="ARBA" id="ARBA00022827"/>
    </source>
</evidence>
<evidence type="ECO:0000256" key="16">
    <source>
        <dbReference type="ARBA" id="ARBA00048914"/>
    </source>
</evidence>
<evidence type="ECO:0000256" key="2">
    <source>
        <dbReference type="ARBA" id="ARBA00003921"/>
    </source>
</evidence>
<keyword evidence="6" id="KW-0963">Cytoplasm</keyword>
<dbReference type="InterPro" id="IPR016169">
    <property type="entry name" value="FAD-bd_PCMH_sub2"/>
</dbReference>
<keyword evidence="12" id="KW-0573">Peptidoglycan synthesis</keyword>
<keyword evidence="13" id="KW-0560">Oxidoreductase</keyword>
<dbReference type="GO" id="GO:0071555">
    <property type="term" value="P:cell wall organization"/>
    <property type="evidence" value="ECO:0007669"/>
    <property type="project" value="UniProtKB-KW"/>
</dbReference>
<dbReference type="Gene3D" id="3.90.78.10">
    <property type="entry name" value="UDP-N-acetylenolpyruvoylglucosamine reductase, C-terminal domain"/>
    <property type="match status" value="1"/>
</dbReference>
<evidence type="ECO:0000256" key="12">
    <source>
        <dbReference type="ARBA" id="ARBA00022984"/>
    </source>
</evidence>
<name>A0AA35S281_GEOBA</name>